<protein>
    <submittedName>
        <fullName evidence="1">Uncharacterized protein</fullName>
    </submittedName>
</protein>
<proteinExistence type="predicted"/>
<evidence type="ECO:0000313" key="2">
    <source>
        <dbReference type="Proteomes" id="UP000663848"/>
    </source>
</evidence>
<dbReference type="AlphaFoldDB" id="A0A821SGK0"/>
<evidence type="ECO:0000313" key="1">
    <source>
        <dbReference type="EMBL" id="CAF4859178.1"/>
    </source>
</evidence>
<reference evidence="1" key="1">
    <citation type="submission" date="2021-02" db="EMBL/GenBank/DDBJ databases">
        <authorList>
            <person name="Nowell W R."/>
        </authorList>
    </citation>
    <scope>NUCLEOTIDE SEQUENCE</scope>
</reference>
<dbReference type="Proteomes" id="UP000663848">
    <property type="component" value="Unassembled WGS sequence"/>
</dbReference>
<accession>A0A821SGK0</accession>
<sequence length="184" mass="22396">MYLTRLSSILYQILNKALNYSLKKKDEKRFIYSRLELYWFTTAFMVTNIKDQFYTMAKTNDFDLCKQYVMNYIQSNKKQLNHCQFELTKQEQQFQICPIKELSFEQIEHRLKELVDRERKYLSKRNSDKLIKFKDDISEKTTVDNDIHVFCYESIDYLPLNNNAKVIEIKNKCYKIIQEAKCLW</sequence>
<comment type="caution">
    <text evidence="1">The sequence shown here is derived from an EMBL/GenBank/DDBJ whole genome shotgun (WGS) entry which is preliminary data.</text>
</comment>
<name>A0A821SGK0_9BILA</name>
<organism evidence="1 2">
    <name type="scientific">Rotaria socialis</name>
    <dbReference type="NCBI Taxonomy" id="392032"/>
    <lineage>
        <taxon>Eukaryota</taxon>
        <taxon>Metazoa</taxon>
        <taxon>Spiralia</taxon>
        <taxon>Gnathifera</taxon>
        <taxon>Rotifera</taxon>
        <taxon>Eurotatoria</taxon>
        <taxon>Bdelloidea</taxon>
        <taxon>Philodinida</taxon>
        <taxon>Philodinidae</taxon>
        <taxon>Rotaria</taxon>
    </lineage>
</organism>
<gene>
    <name evidence="1" type="ORF">QYT958_LOCUS27784</name>
</gene>
<dbReference type="EMBL" id="CAJOBR010007224">
    <property type="protein sequence ID" value="CAF4859178.1"/>
    <property type="molecule type" value="Genomic_DNA"/>
</dbReference>